<evidence type="ECO:0000313" key="1">
    <source>
        <dbReference type="EMBL" id="JAE33327.1"/>
    </source>
</evidence>
<name>A0A0A9H9A5_ARUDO</name>
<proteinExistence type="predicted"/>
<protein>
    <submittedName>
        <fullName evidence="1">Uncharacterized protein</fullName>
    </submittedName>
</protein>
<dbReference type="EMBL" id="GBRH01164569">
    <property type="protein sequence ID" value="JAE33327.1"/>
    <property type="molecule type" value="Transcribed_RNA"/>
</dbReference>
<reference evidence="1" key="2">
    <citation type="journal article" date="2015" name="Data Brief">
        <title>Shoot transcriptome of the giant reed, Arundo donax.</title>
        <authorList>
            <person name="Barrero R.A."/>
            <person name="Guerrero F.D."/>
            <person name="Moolhuijzen P."/>
            <person name="Goolsby J.A."/>
            <person name="Tidwell J."/>
            <person name="Bellgard S.E."/>
            <person name="Bellgard M.I."/>
        </authorList>
    </citation>
    <scope>NUCLEOTIDE SEQUENCE</scope>
    <source>
        <tissue evidence="1">Shoot tissue taken approximately 20 cm above the soil surface</tissue>
    </source>
</reference>
<organism evidence="1">
    <name type="scientific">Arundo donax</name>
    <name type="common">Giant reed</name>
    <name type="synonym">Donax arundinaceus</name>
    <dbReference type="NCBI Taxonomy" id="35708"/>
    <lineage>
        <taxon>Eukaryota</taxon>
        <taxon>Viridiplantae</taxon>
        <taxon>Streptophyta</taxon>
        <taxon>Embryophyta</taxon>
        <taxon>Tracheophyta</taxon>
        <taxon>Spermatophyta</taxon>
        <taxon>Magnoliopsida</taxon>
        <taxon>Liliopsida</taxon>
        <taxon>Poales</taxon>
        <taxon>Poaceae</taxon>
        <taxon>PACMAD clade</taxon>
        <taxon>Arundinoideae</taxon>
        <taxon>Arundineae</taxon>
        <taxon>Arundo</taxon>
    </lineage>
</organism>
<sequence>MMSCRDSCPRRSSLELAATRKAMKIFAHCLDAENGDGFFAIGNVVQPAILKTTSLMPNTLQRKLTGTPRIFHSVPLDLH</sequence>
<accession>A0A0A9H9A5</accession>
<dbReference type="AlphaFoldDB" id="A0A0A9H9A5"/>
<reference evidence="1" key="1">
    <citation type="submission" date="2014-09" db="EMBL/GenBank/DDBJ databases">
        <authorList>
            <person name="Magalhaes I.L.F."/>
            <person name="Oliveira U."/>
            <person name="Santos F.R."/>
            <person name="Vidigal T.H.D.A."/>
            <person name="Brescovit A.D."/>
            <person name="Santos A.J."/>
        </authorList>
    </citation>
    <scope>NUCLEOTIDE SEQUENCE</scope>
    <source>
        <tissue evidence="1">Shoot tissue taken approximately 20 cm above the soil surface</tissue>
    </source>
</reference>